<dbReference type="AlphaFoldDB" id="A0A1I6PIL1"/>
<dbReference type="InterPro" id="IPR036412">
    <property type="entry name" value="HAD-like_sf"/>
</dbReference>
<dbReference type="InterPro" id="IPR023214">
    <property type="entry name" value="HAD_sf"/>
</dbReference>
<protein>
    <submittedName>
        <fullName evidence="1">Phosphoserine phosphatase</fullName>
    </submittedName>
</protein>
<dbReference type="OrthoDB" id="9799365at2"/>
<sequence>MKTHKNHFFILPLLFISLIFTGCKSNTDPKTDESVIEITESSENAMDPLPSWNNGATKEAIISYVQDVTNINSPNFIDVNDRIATFDNDGTLWSEQPVYFQFFFAIDRVKSLAADHPEWKNEQPFKAVLENNMEDLKKQGMKGLIEIIMTTHAGMTTDEFEAIVKNWIATAEHPVKKRKFTEMVFQPMLELLEYLRANEFKTFIVSGGGIEFMRPWTEQVYGIPKDQVVGSSIQTEYDYNNGNPVIKRLAKINFIDDKEGKPIGINRFIGKKPVFAAGNSDGDLQMLRWTDANEHKSFQLYIHHTDSIREWAYDRKSHIGTFDKGLDEAQEKGWTLVDMKSDWKVVYPFEL</sequence>
<dbReference type="InterPro" id="IPR050582">
    <property type="entry name" value="HAD-like_SerB"/>
</dbReference>
<dbReference type="EMBL" id="FPAG01000001">
    <property type="protein sequence ID" value="SFS40003.1"/>
    <property type="molecule type" value="Genomic_DNA"/>
</dbReference>
<proteinExistence type="predicted"/>
<dbReference type="Gene3D" id="3.40.50.1000">
    <property type="entry name" value="HAD superfamily/HAD-like"/>
    <property type="match status" value="1"/>
</dbReference>
<name>A0A1I6PIL1_9FLAO</name>
<dbReference type="Proteomes" id="UP000183209">
    <property type="component" value="Unassembled WGS sequence"/>
</dbReference>
<evidence type="ECO:0000313" key="1">
    <source>
        <dbReference type="EMBL" id="SFS40003.1"/>
    </source>
</evidence>
<dbReference type="PROSITE" id="PS51257">
    <property type="entry name" value="PROKAR_LIPOPROTEIN"/>
    <property type="match status" value="1"/>
</dbReference>
<evidence type="ECO:0000313" key="2">
    <source>
        <dbReference type="Proteomes" id="UP000183209"/>
    </source>
</evidence>
<dbReference type="RefSeq" id="WP_083425833.1">
    <property type="nucleotide sequence ID" value="NZ_FPAG01000001.1"/>
</dbReference>
<reference evidence="1 2" key="1">
    <citation type="submission" date="2016-10" db="EMBL/GenBank/DDBJ databases">
        <authorList>
            <person name="de Groot N.N."/>
        </authorList>
    </citation>
    <scope>NUCLEOTIDE SEQUENCE [LARGE SCALE GENOMIC DNA]</scope>
    <source>
        <strain evidence="1 2">CGMCC 1.6114</strain>
    </source>
</reference>
<dbReference type="Pfam" id="PF12710">
    <property type="entry name" value="HAD"/>
    <property type="match status" value="1"/>
</dbReference>
<dbReference type="SUPFAM" id="SSF56784">
    <property type="entry name" value="HAD-like"/>
    <property type="match status" value="1"/>
</dbReference>
<gene>
    <name evidence="1" type="ORF">SAMN04487906_0318</name>
</gene>
<accession>A0A1I6PIL1</accession>
<dbReference type="PANTHER" id="PTHR43344">
    <property type="entry name" value="PHOSPHOSERINE PHOSPHATASE"/>
    <property type="match status" value="1"/>
</dbReference>
<organism evidence="1 2">
    <name type="scientific">Zhouia amylolytica</name>
    <dbReference type="NCBI Taxonomy" id="376730"/>
    <lineage>
        <taxon>Bacteria</taxon>
        <taxon>Pseudomonadati</taxon>
        <taxon>Bacteroidota</taxon>
        <taxon>Flavobacteriia</taxon>
        <taxon>Flavobacteriales</taxon>
        <taxon>Flavobacteriaceae</taxon>
        <taxon>Zhouia</taxon>
    </lineage>
</organism>